<dbReference type="InterPro" id="IPR029060">
    <property type="entry name" value="PIN-like_dom_sf"/>
</dbReference>
<sequence>MLPRIFIDTSAFLALEDESDQYHEEALQFREQVLRKERYEIIVRKP</sequence>
<name>A0A7G9YVF6_9EURY</name>
<dbReference type="EMBL" id="MT631498">
    <property type="protein sequence ID" value="QNO51990.1"/>
    <property type="molecule type" value="Genomic_DNA"/>
</dbReference>
<organism evidence="1">
    <name type="scientific">Candidatus Methanophagaceae archaeon ANME-1 ERB6</name>
    <dbReference type="NCBI Taxonomy" id="2759912"/>
    <lineage>
        <taxon>Archaea</taxon>
        <taxon>Methanobacteriati</taxon>
        <taxon>Methanobacteriota</taxon>
        <taxon>Stenosarchaea group</taxon>
        <taxon>Methanomicrobia</taxon>
        <taxon>Candidatus Methanophagales</taxon>
        <taxon>Candidatus Methanophagaceae</taxon>
    </lineage>
</organism>
<protein>
    <recommendedName>
        <fullName evidence="2">PIN domain-containing protein</fullName>
    </recommendedName>
</protein>
<reference evidence="1" key="1">
    <citation type="submission" date="2020-06" db="EMBL/GenBank/DDBJ databases">
        <title>Unique genomic features of the anaerobic methanotrophic archaea.</title>
        <authorList>
            <person name="Chadwick G.L."/>
            <person name="Skennerton C.T."/>
            <person name="Laso-Perez R."/>
            <person name="Leu A.O."/>
            <person name="Speth D.R."/>
            <person name="Yu H."/>
            <person name="Morgan-Lang C."/>
            <person name="Hatzenpichler R."/>
            <person name="Goudeau D."/>
            <person name="Malmstrom R."/>
            <person name="Brazelton W.J."/>
            <person name="Woyke T."/>
            <person name="Hallam S.J."/>
            <person name="Tyson G.W."/>
            <person name="Wegener G."/>
            <person name="Boetius A."/>
            <person name="Orphan V."/>
        </authorList>
    </citation>
    <scope>NUCLEOTIDE SEQUENCE</scope>
</reference>
<evidence type="ECO:0008006" key="2">
    <source>
        <dbReference type="Google" id="ProtNLM"/>
    </source>
</evidence>
<evidence type="ECO:0000313" key="1">
    <source>
        <dbReference type="EMBL" id="QNO51990.1"/>
    </source>
</evidence>
<dbReference type="Gene3D" id="3.40.50.1010">
    <property type="entry name" value="5'-nuclease"/>
    <property type="match status" value="1"/>
</dbReference>
<dbReference type="AlphaFoldDB" id="A0A7G9YVF6"/>
<dbReference type="SUPFAM" id="SSF88723">
    <property type="entry name" value="PIN domain-like"/>
    <property type="match status" value="1"/>
</dbReference>
<accession>A0A7G9YVF6</accession>
<gene>
    <name evidence="1" type="ORF">NODOFMBO_00012</name>
</gene>
<proteinExistence type="predicted"/>